<comment type="similarity">
    <text evidence="2 6">Belongs to the BI1 family.</text>
</comment>
<organism evidence="7 8">
    <name type="scientific">Bifidobacterium pseudolongum PV8-2</name>
    <dbReference type="NCBI Taxonomy" id="1447715"/>
    <lineage>
        <taxon>Bacteria</taxon>
        <taxon>Bacillati</taxon>
        <taxon>Actinomycetota</taxon>
        <taxon>Actinomycetes</taxon>
        <taxon>Bifidobacteriales</taxon>
        <taxon>Bifidobacteriaceae</taxon>
        <taxon>Bifidobacterium</taxon>
    </lineage>
</organism>
<keyword evidence="5 6" id="KW-0472">Membrane</keyword>
<feature type="transmembrane region" description="Helical" evidence="6">
    <location>
        <begin position="234"/>
        <end position="254"/>
    </location>
</feature>
<proteinExistence type="inferred from homology"/>
<feature type="transmembrane region" description="Helical" evidence="6">
    <location>
        <begin position="82"/>
        <end position="101"/>
    </location>
</feature>
<feature type="transmembrane region" description="Helical" evidence="6">
    <location>
        <begin position="138"/>
        <end position="157"/>
    </location>
</feature>
<dbReference type="InterPro" id="IPR006214">
    <property type="entry name" value="Bax_inhibitor_1-related"/>
</dbReference>
<evidence type="ECO:0000256" key="4">
    <source>
        <dbReference type="ARBA" id="ARBA00022989"/>
    </source>
</evidence>
<dbReference type="GO" id="GO:0005886">
    <property type="term" value="C:plasma membrane"/>
    <property type="evidence" value="ECO:0007669"/>
    <property type="project" value="TreeGrafter"/>
</dbReference>
<dbReference type="Proteomes" id="UP000030636">
    <property type="component" value="Chromosome"/>
</dbReference>
<comment type="subcellular location">
    <subcellularLocation>
        <location evidence="1">Membrane</location>
        <topology evidence="1">Multi-pass membrane protein</topology>
    </subcellularLocation>
</comment>
<sequence>MTYGQQPYGGYPNGPQSQYTMRQQAGQTTIDATPAYAYERAEHVSITRAYGEMTIGLLITAAVAIFTQMSGFYVSFLRATGALGVWLPAIVQIGMAVYLGVRVMKMSPAAARVCFYIFAALMGVTMSTIFGAYNLGTIGFAFLISAGFYFALTMFGLTTKANMLKAGPVLMIALIVLIVAQVILMFVAPTDTMLKVISAIGIILFAGMTIYDAQFTRAAFAQYAAQGPEMIKRISILCALNLYLDFINMFLYVLQLVGLSRD</sequence>
<dbReference type="AlphaFoldDB" id="A0A0A7I8E6"/>
<evidence type="ECO:0000256" key="1">
    <source>
        <dbReference type="ARBA" id="ARBA00004141"/>
    </source>
</evidence>
<evidence type="ECO:0000256" key="5">
    <source>
        <dbReference type="ARBA" id="ARBA00023136"/>
    </source>
</evidence>
<dbReference type="PANTHER" id="PTHR23291">
    <property type="entry name" value="BAX INHIBITOR-RELATED"/>
    <property type="match status" value="1"/>
</dbReference>
<evidence type="ECO:0000256" key="2">
    <source>
        <dbReference type="ARBA" id="ARBA00010350"/>
    </source>
</evidence>
<dbReference type="STRING" id="1447715.AH67_06110"/>
<dbReference type="HOGENOM" id="CLU_058671_1_0_11"/>
<dbReference type="RefSeq" id="WP_022858738.1">
    <property type="nucleotide sequence ID" value="NZ_CP007457.1"/>
</dbReference>
<accession>A0A0A7I8E6</accession>
<feature type="transmembrane region" description="Helical" evidence="6">
    <location>
        <begin position="113"/>
        <end position="132"/>
    </location>
</feature>
<dbReference type="CDD" id="cd10432">
    <property type="entry name" value="BI-1-like_bacterial"/>
    <property type="match status" value="1"/>
</dbReference>
<dbReference type="KEGG" id="bpsp:AH67_06110"/>
<dbReference type="EMBL" id="CP007457">
    <property type="protein sequence ID" value="AIZ16532.1"/>
    <property type="molecule type" value="Genomic_DNA"/>
</dbReference>
<protein>
    <submittedName>
        <fullName evidence="7">Membrane protein</fullName>
    </submittedName>
</protein>
<keyword evidence="8" id="KW-1185">Reference proteome</keyword>
<feature type="transmembrane region" description="Helical" evidence="6">
    <location>
        <begin position="194"/>
        <end position="213"/>
    </location>
</feature>
<dbReference type="OrthoDB" id="9793828at2"/>
<evidence type="ECO:0000313" key="7">
    <source>
        <dbReference type="EMBL" id="AIZ16532.1"/>
    </source>
</evidence>
<keyword evidence="4 6" id="KW-1133">Transmembrane helix</keyword>
<name>A0A0A7I8E6_9BIFI</name>
<keyword evidence="3 6" id="KW-0812">Transmembrane</keyword>
<evidence type="ECO:0000313" key="8">
    <source>
        <dbReference type="Proteomes" id="UP000030636"/>
    </source>
</evidence>
<evidence type="ECO:0000256" key="3">
    <source>
        <dbReference type="ARBA" id="ARBA00022692"/>
    </source>
</evidence>
<dbReference type="Pfam" id="PF01027">
    <property type="entry name" value="Bax1-I"/>
    <property type="match status" value="1"/>
</dbReference>
<feature type="transmembrane region" description="Helical" evidence="6">
    <location>
        <begin position="169"/>
        <end position="188"/>
    </location>
</feature>
<gene>
    <name evidence="7" type="ORF">AH67_06110</name>
</gene>
<feature type="transmembrane region" description="Helical" evidence="6">
    <location>
        <begin position="55"/>
        <end position="76"/>
    </location>
</feature>
<reference evidence="7 8" key="1">
    <citation type="journal article" date="2015" name="Genome Announc.">
        <title>Bifidobacterium pseudolongum Strain PV8-2, Isolated from a Stool Sample of an Anemic Kenyan Infant.</title>
        <authorList>
            <person name="Vazquez-Gutierrez P."/>
            <person name="Lacroix C."/>
            <person name="Chassard C."/>
            <person name="Klumpp J."/>
            <person name="Stevens M.J."/>
            <person name="Jans C."/>
        </authorList>
    </citation>
    <scope>NUCLEOTIDE SEQUENCE [LARGE SCALE GENOMIC DNA]</scope>
    <source>
        <strain evidence="7 8">PV8-2</strain>
    </source>
</reference>
<dbReference type="PANTHER" id="PTHR23291:SF50">
    <property type="entry name" value="PROTEIN LIFEGUARD 4"/>
    <property type="match status" value="1"/>
</dbReference>
<evidence type="ECO:0000256" key="6">
    <source>
        <dbReference type="RuleBase" id="RU004379"/>
    </source>
</evidence>